<comment type="subcellular location">
    <subcellularLocation>
        <location evidence="1">Membrane</location>
        <topology evidence="1">Multi-pass membrane protein</topology>
    </subcellularLocation>
</comment>
<dbReference type="SUPFAM" id="SSF103473">
    <property type="entry name" value="MFS general substrate transporter"/>
    <property type="match status" value="1"/>
</dbReference>
<evidence type="ECO:0000256" key="4">
    <source>
        <dbReference type="ARBA" id="ARBA00023136"/>
    </source>
</evidence>
<comment type="caution">
    <text evidence="7">The sequence shown here is derived from an EMBL/GenBank/DDBJ whole genome shotgun (WGS) entry which is preliminary data.</text>
</comment>
<dbReference type="GO" id="GO:0022857">
    <property type="term" value="F:transmembrane transporter activity"/>
    <property type="evidence" value="ECO:0007669"/>
    <property type="project" value="InterPro"/>
</dbReference>
<name>A0AA39L7B5_SARSR</name>
<evidence type="ECO:0000313" key="7">
    <source>
        <dbReference type="EMBL" id="KAK0386808.1"/>
    </source>
</evidence>
<feature type="transmembrane region" description="Helical" evidence="6">
    <location>
        <begin position="487"/>
        <end position="509"/>
    </location>
</feature>
<feature type="transmembrane region" description="Helical" evidence="6">
    <location>
        <begin position="169"/>
        <end position="192"/>
    </location>
</feature>
<keyword evidence="8" id="KW-1185">Reference proteome</keyword>
<feature type="transmembrane region" description="Helical" evidence="6">
    <location>
        <begin position="341"/>
        <end position="363"/>
    </location>
</feature>
<reference evidence="7" key="1">
    <citation type="submission" date="2022-10" db="EMBL/GenBank/DDBJ databases">
        <title>Determination and structural analysis of whole genome sequence of Sarocladium strictum F4-1.</title>
        <authorList>
            <person name="Hu L."/>
            <person name="Jiang Y."/>
        </authorList>
    </citation>
    <scope>NUCLEOTIDE SEQUENCE</scope>
    <source>
        <strain evidence="7">F4-1</strain>
    </source>
</reference>
<feature type="transmembrane region" description="Helical" evidence="6">
    <location>
        <begin position="421"/>
        <end position="442"/>
    </location>
</feature>
<feature type="transmembrane region" description="Helical" evidence="6">
    <location>
        <begin position="378"/>
        <end position="409"/>
    </location>
</feature>
<organism evidence="7 8">
    <name type="scientific">Sarocladium strictum</name>
    <name type="common">Black bundle disease fungus</name>
    <name type="synonym">Acremonium strictum</name>
    <dbReference type="NCBI Taxonomy" id="5046"/>
    <lineage>
        <taxon>Eukaryota</taxon>
        <taxon>Fungi</taxon>
        <taxon>Dikarya</taxon>
        <taxon>Ascomycota</taxon>
        <taxon>Pezizomycotina</taxon>
        <taxon>Sordariomycetes</taxon>
        <taxon>Hypocreomycetidae</taxon>
        <taxon>Hypocreales</taxon>
        <taxon>Sarocladiaceae</taxon>
        <taxon>Sarocladium</taxon>
    </lineage>
</organism>
<feature type="transmembrane region" description="Helical" evidence="6">
    <location>
        <begin position="204"/>
        <end position="226"/>
    </location>
</feature>
<feature type="transmembrane region" description="Helical" evidence="6">
    <location>
        <begin position="118"/>
        <end position="138"/>
    </location>
</feature>
<dbReference type="PANTHER" id="PTHR23502">
    <property type="entry name" value="MAJOR FACILITATOR SUPERFAMILY"/>
    <property type="match status" value="1"/>
</dbReference>
<dbReference type="AlphaFoldDB" id="A0AA39L7B5"/>
<dbReference type="Pfam" id="PF07690">
    <property type="entry name" value="MFS_1"/>
    <property type="match status" value="1"/>
</dbReference>
<feature type="transmembrane region" description="Helical" evidence="6">
    <location>
        <begin position="145"/>
        <end position="163"/>
    </location>
</feature>
<evidence type="ECO:0000256" key="2">
    <source>
        <dbReference type="ARBA" id="ARBA00022692"/>
    </source>
</evidence>
<dbReference type="InterPro" id="IPR036259">
    <property type="entry name" value="MFS_trans_sf"/>
</dbReference>
<dbReference type="EMBL" id="JAPDFR010000005">
    <property type="protein sequence ID" value="KAK0386808.1"/>
    <property type="molecule type" value="Genomic_DNA"/>
</dbReference>
<evidence type="ECO:0000313" key="8">
    <source>
        <dbReference type="Proteomes" id="UP001175261"/>
    </source>
</evidence>
<keyword evidence="3 6" id="KW-1133">Transmembrane helix</keyword>
<dbReference type="PANTHER" id="PTHR23502:SF164">
    <property type="entry name" value="MAJOR FACILITATOR SUPERFAMILY (MFS) PROFILE DOMAIN-CONTAINING PROTEIN"/>
    <property type="match status" value="1"/>
</dbReference>
<protein>
    <recommendedName>
        <fullName evidence="9">Major facilitator superfamily (MFS) profile domain-containing protein</fullName>
    </recommendedName>
</protein>
<proteinExistence type="predicted"/>
<feature type="transmembrane region" description="Helical" evidence="6">
    <location>
        <begin position="238"/>
        <end position="259"/>
    </location>
</feature>
<evidence type="ECO:0000256" key="5">
    <source>
        <dbReference type="SAM" id="MobiDB-lite"/>
    </source>
</evidence>
<gene>
    <name evidence="7" type="ORF">NLU13_6644</name>
</gene>
<dbReference type="Proteomes" id="UP001175261">
    <property type="component" value="Unassembled WGS sequence"/>
</dbReference>
<sequence>MSFSIFPRLSSGKVGTPDSMDKSRDLRSSPPPPEEAEDVAGSVFLISERGELLSLPIPSNSPRDPLAWTWATRITSFVFVVLFAAISNVTLNLPSVALPGLHHEFPNRTEKFFTVKSLNSAMTLFTSIGYLVAIPASIGLGRRPVLLITAAFMAVTVLWGGLAGDFWQLMVATCCQGISVGSALGICMLMILDATFIHERPYAFSIFFAFSSAFVSIALMPVPWIFNPMTQWRPLYQVWFGPCLVQLVFAVLFLPETYFVRPAVALDGRVLVQSSSEKIQIYENWEVMPCGPHCPHMNHVVEPTGPSKWTQRLKIERAPGTSWKGAGYTYLQVVLCLTNPLLVWVSLLSAAILSGVIYIGLVLPDYLLRYLKGAELEIYSICLGVSGILGCLFALPATGPLITWCIKYFTNHSGGTRHAEGYLPGFVLPVVSGALSVGLFGLVKSHGWPTAVFYLSNALSAFASVTTNVAVTLWITEAFQPWAAASLALQQFTANIVAFGVGVNLLAWVQNDEAGHSIIVIVTLILVFGAFAVPVAFYGKTVRQYLHGRWSESEKGAIRPH</sequence>
<keyword evidence="4 6" id="KW-0472">Membrane</keyword>
<feature type="region of interest" description="Disordered" evidence="5">
    <location>
        <begin position="1"/>
        <end position="37"/>
    </location>
</feature>
<feature type="transmembrane region" description="Helical" evidence="6">
    <location>
        <begin position="515"/>
        <end position="539"/>
    </location>
</feature>
<dbReference type="Gene3D" id="1.20.1250.20">
    <property type="entry name" value="MFS general substrate transporter like domains"/>
    <property type="match status" value="1"/>
</dbReference>
<evidence type="ECO:0000256" key="1">
    <source>
        <dbReference type="ARBA" id="ARBA00004141"/>
    </source>
</evidence>
<evidence type="ECO:0008006" key="9">
    <source>
        <dbReference type="Google" id="ProtNLM"/>
    </source>
</evidence>
<accession>A0AA39L7B5</accession>
<feature type="transmembrane region" description="Helical" evidence="6">
    <location>
        <begin position="77"/>
        <end position="98"/>
    </location>
</feature>
<dbReference type="InterPro" id="IPR011701">
    <property type="entry name" value="MFS"/>
</dbReference>
<feature type="transmembrane region" description="Helical" evidence="6">
    <location>
        <begin position="454"/>
        <end position="475"/>
    </location>
</feature>
<dbReference type="GO" id="GO:0005886">
    <property type="term" value="C:plasma membrane"/>
    <property type="evidence" value="ECO:0007669"/>
    <property type="project" value="TreeGrafter"/>
</dbReference>
<evidence type="ECO:0000256" key="3">
    <source>
        <dbReference type="ARBA" id="ARBA00022989"/>
    </source>
</evidence>
<keyword evidence="2 6" id="KW-0812">Transmembrane</keyword>
<evidence type="ECO:0000256" key="6">
    <source>
        <dbReference type="SAM" id="Phobius"/>
    </source>
</evidence>